<dbReference type="OrthoDB" id="436596at2759"/>
<keyword evidence="3" id="KW-1185">Reference proteome</keyword>
<evidence type="ECO:0000313" key="3">
    <source>
        <dbReference type="Proteomes" id="UP000649617"/>
    </source>
</evidence>
<evidence type="ECO:0008006" key="4">
    <source>
        <dbReference type="Google" id="ProtNLM"/>
    </source>
</evidence>
<dbReference type="Proteomes" id="UP000649617">
    <property type="component" value="Unassembled WGS sequence"/>
</dbReference>
<dbReference type="EMBL" id="CAJNIZ010013669">
    <property type="protein sequence ID" value="CAE7352696.1"/>
    <property type="molecule type" value="Genomic_DNA"/>
</dbReference>
<organism evidence="2 3">
    <name type="scientific">Symbiodinium pilosum</name>
    <name type="common">Dinoflagellate</name>
    <dbReference type="NCBI Taxonomy" id="2952"/>
    <lineage>
        <taxon>Eukaryota</taxon>
        <taxon>Sar</taxon>
        <taxon>Alveolata</taxon>
        <taxon>Dinophyceae</taxon>
        <taxon>Suessiales</taxon>
        <taxon>Symbiodiniaceae</taxon>
        <taxon>Symbiodinium</taxon>
    </lineage>
</organism>
<sequence>MNVGYAGLVLLHRFATMFPTCYSSVFPPESDAIFFSRVDEGELDQHMPLIHACHHVPHHSCRSREVGTSTEVTFLPSSCSICPQATAASTTMFAVARYDGVGERLVSAVMYLAFASFSNLSFGGFLYNSSFDDEQNIHGMNAASTLDIMSVYLGSNVSQLNLRSSDPRFDRCWRGLPEGRTLAMKGLKSVLVYDQCRALSLRKDLFLLSQPFLKALRQSTQLLRHRADFFCSRHLKVAIHLRRGDILRTTRSWWPGKDRMVPDSLYMNLLRLLRQLLGSATEIHIFSVTSKSFPSTSFNSYRHLGAQVHLDGDILEDWAHMAQADVLIVAPSAFSWVAGLLNSKCVVALKSYPFGYLPKWIRLSDDLNEADHILSCIHQKTNMKF</sequence>
<reference evidence="2" key="1">
    <citation type="submission" date="2021-02" db="EMBL/GenBank/DDBJ databases">
        <authorList>
            <person name="Dougan E. K."/>
            <person name="Rhodes N."/>
            <person name="Thang M."/>
            <person name="Chan C."/>
        </authorList>
    </citation>
    <scope>NUCLEOTIDE SEQUENCE</scope>
</reference>
<feature type="signal peptide" evidence="1">
    <location>
        <begin position="1"/>
        <end position="23"/>
    </location>
</feature>
<proteinExistence type="predicted"/>
<gene>
    <name evidence="2" type="ORF">SPIL2461_LOCUS8380</name>
</gene>
<feature type="chain" id="PRO_5032339342" description="L-Fucosyltransferase" evidence="1">
    <location>
        <begin position="24"/>
        <end position="385"/>
    </location>
</feature>
<protein>
    <recommendedName>
        <fullName evidence="4">L-Fucosyltransferase</fullName>
    </recommendedName>
</protein>
<evidence type="ECO:0000256" key="1">
    <source>
        <dbReference type="SAM" id="SignalP"/>
    </source>
</evidence>
<accession>A0A812PG29</accession>
<keyword evidence="1" id="KW-0732">Signal</keyword>
<comment type="caution">
    <text evidence="2">The sequence shown here is derived from an EMBL/GenBank/DDBJ whole genome shotgun (WGS) entry which is preliminary data.</text>
</comment>
<dbReference type="AlphaFoldDB" id="A0A812PG29"/>
<name>A0A812PG29_SYMPI</name>
<evidence type="ECO:0000313" key="2">
    <source>
        <dbReference type="EMBL" id="CAE7352696.1"/>
    </source>
</evidence>